<dbReference type="AlphaFoldDB" id="A0A131YF87"/>
<sequence>MKTNFLTLICFTISVIRRDQYSTGEPTVDKEARIDDMEECGAHQDIIKAFNVSKYVWLFGFNFHSKHTEGKRCVYFDTHNLTDEEVYYSSHFIKNETNGTYQYHGRFYTTNFTYGQDEIERERPNSIRVTTITDSTSALPEMNYSLIFSDYENCSIYRLTSINISYACMVLVTDQVMSTGLSGMCNTTYTEACGKNHTLEKVPYNSSCSHPEDDTRE</sequence>
<dbReference type="GO" id="GO:0043176">
    <property type="term" value="F:amine binding"/>
    <property type="evidence" value="ECO:0007669"/>
    <property type="project" value="InterPro"/>
</dbReference>
<accession>A0A131YF87</accession>
<organism evidence="2">
    <name type="scientific">Rhipicephalus appendiculatus</name>
    <name type="common">Brown ear tick</name>
    <dbReference type="NCBI Taxonomy" id="34631"/>
    <lineage>
        <taxon>Eukaryota</taxon>
        <taxon>Metazoa</taxon>
        <taxon>Ecdysozoa</taxon>
        <taxon>Arthropoda</taxon>
        <taxon>Chelicerata</taxon>
        <taxon>Arachnida</taxon>
        <taxon>Acari</taxon>
        <taxon>Parasitiformes</taxon>
        <taxon>Ixodida</taxon>
        <taxon>Ixodoidea</taxon>
        <taxon>Ixodidae</taxon>
        <taxon>Rhipicephalinae</taxon>
        <taxon>Rhipicephalus</taxon>
        <taxon>Rhipicephalus</taxon>
    </lineage>
</organism>
<keyword evidence="1" id="KW-0732">Signal</keyword>
<name>A0A131YF87_RHIAP</name>
<dbReference type="InterPro" id="IPR012674">
    <property type="entry name" value="Calycin"/>
</dbReference>
<dbReference type="EMBL" id="GEDV01010628">
    <property type="protein sequence ID" value="JAP77929.1"/>
    <property type="molecule type" value="Transcribed_RNA"/>
</dbReference>
<evidence type="ECO:0000256" key="1">
    <source>
        <dbReference type="SAM" id="SignalP"/>
    </source>
</evidence>
<evidence type="ECO:0000313" key="2">
    <source>
        <dbReference type="EMBL" id="JAP77929.1"/>
    </source>
</evidence>
<dbReference type="InterPro" id="IPR002970">
    <property type="entry name" value="Tick_his-bd"/>
</dbReference>
<dbReference type="SUPFAM" id="SSF50814">
    <property type="entry name" value="Lipocalins"/>
    <property type="match status" value="1"/>
</dbReference>
<dbReference type="Pfam" id="PF02098">
    <property type="entry name" value="His_binding"/>
    <property type="match status" value="1"/>
</dbReference>
<feature type="signal peptide" evidence="1">
    <location>
        <begin position="1"/>
        <end position="18"/>
    </location>
</feature>
<reference evidence="2" key="1">
    <citation type="journal article" date="2016" name="Ticks Tick Borne Dis.">
        <title>De novo assembly and annotation of the salivary gland transcriptome of Rhipicephalus appendiculatus male and female ticks during blood feeding.</title>
        <authorList>
            <person name="de Castro M.H."/>
            <person name="de Klerk D."/>
            <person name="Pienaar R."/>
            <person name="Latif A.A."/>
            <person name="Rees D.J."/>
            <person name="Mans B.J."/>
        </authorList>
    </citation>
    <scope>NUCLEOTIDE SEQUENCE</scope>
    <source>
        <tissue evidence="2">Salivary glands</tissue>
    </source>
</reference>
<feature type="chain" id="PRO_5007284901" evidence="1">
    <location>
        <begin position="19"/>
        <end position="217"/>
    </location>
</feature>
<dbReference type="GO" id="GO:0030682">
    <property type="term" value="P:symbiont-mediated perturbation of host defenses"/>
    <property type="evidence" value="ECO:0007669"/>
    <property type="project" value="InterPro"/>
</dbReference>
<protein>
    <submittedName>
        <fullName evidence="2">Lipocalin</fullName>
    </submittedName>
</protein>
<dbReference type="Gene3D" id="2.40.128.20">
    <property type="match status" value="1"/>
</dbReference>
<proteinExistence type="predicted"/>